<dbReference type="AlphaFoldDB" id="A0A1G4WX69"/>
<accession>A0A1G4WX69</accession>
<dbReference type="EMBL" id="FMUB01000013">
    <property type="protein sequence ID" value="SCX31467.1"/>
    <property type="molecule type" value="Genomic_DNA"/>
</dbReference>
<dbReference type="RefSeq" id="WP_090363306.1">
    <property type="nucleotide sequence ID" value="NZ_FMUB01000013.1"/>
</dbReference>
<gene>
    <name evidence="1" type="ORF">SAMN02799620_05352</name>
</gene>
<name>A0A1G4WX69_9MYCO</name>
<sequence>MAFLYGNVEHPDAFQAAMKAVLDKHSLVPAEGFERNPDGTIKPTIRYFDRAKWEAWQRYLVRGGD</sequence>
<evidence type="ECO:0000313" key="1">
    <source>
        <dbReference type="EMBL" id="SCX31467.1"/>
    </source>
</evidence>
<protein>
    <submittedName>
        <fullName evidence="1">Uncharacterized protein</fullName>
    </submittedName>
</protein>
<reference evidence="2" key="1">
    <citation type="submission" date="2016-10" db="EMBL/GenBank/DDBJ databases">
        <authorList>
            <person name="Varghese N."/>
            <person name="Submissions S."/>
        </authorList>
    </citation>
    <scope>NUCLEOTIDE SEQUENCE [LARGE SCALE GENOMIC DNA]</scope>
    <source>
        <strain evidence="2">UNC267MFSha1.1M11</strain>
    </source>
</reference>
<dbReference type="Proteomes" id="UP000199707">
    <property type="component" value="Unassembled WGS sequence"/>
</dbReference>
<organism evidence="1 2">
    <name type="scientific">Mycolicibacterium fluoranthenivorans</name>
    <dbReference type="NCBI Taxonomy" id="258505"/>
    <lineage>
        <taxon>Bacteria</taxon>
        <taxon>Bacillati</taxon>
        <taxon>Actinomycetota</taxon>
        <taxon>Actinomycetes</taxon>
        <taxon>Mycobacteriales</taxon>
        <taxon>Mycobacteriaceae</taxon>
        <taxon>Mycolicibacterium</taxon>
    </lineage>
</organism>
<evidence type="ECO:0000313" key="2">
    <source>
        <dbReference type="Proteomes" id="UP000199707"/>
    </source>
</evidence>
<proteinExistence type="predicted"/>